<comment type="caution">
    <text evidence="2">The sequence shown here is derived from an EMBL/GenBank/DDBJ whole genome shotgun (WGS) entry which is preliminary data.</text>
</comment>
<protein>
    <submittedName>
        <fullName evidence="2">Uncharacterized protein</fullName>
    </submittedName>
</protein>
<organism evidence="2 3">
    <name type="scientific">Colletotrichum salicis</name>
    <dbReference type="NCBI Taxonomy" id="1209931"/>
    <lineage>
        <taxon>Eukaryota</taxon>
        <taxon>Fungi</taxon>
        <taxon>Dikarya</taxon>
        <taxon>Ascomycota</taxon>
        <taxon>Pezizomycotina</taxon>
        <taxon>Sordariomycetes</taxon>
        <taxon>Hypocreomycetidae</taxon>
        <taxon>Glomerellales</taxon>
        <taxon>Glomerellaceae</taxon>
        <taxon>Colletotrichum</taxon>
        <taxon>Colletotrichum acutatum species complex</taxon>
    </lineage>
</organism>
<name>A0A135V0U7_9PEZI</name>
<evidence type="ECO:0000313" key="2">
    <source>
        <dbReference type="EMBL" id="KXH66279.1"/>
    </source>
</evidence>
<feature type="region of interest" description="Disordered" evidence="1">
    <location>
        <begin position="155"/>
        <end position="176"/>
    </location>
</feature>
<accession>A0A135V0U7</accession>
<reference evidence="2 3" key="1">
    <citation type="submission" date="2014-02" db="EMBL/GenBank/DDBJ databases">
        <title>The genome sequence of Colletotrichum salicis CBS 607.94.</title>
        <authorList>
            <person name="Baroncelli R."/>
            <person name="Thon M.R."/>
        </authorList>
    </citation>
    <scope>NUCLEOTIDE SEQUENCE [LARGE SCALE GENOMIC DNA]</scope>
    <source>
        <strain evidence="2 3">CBS 607.94</strain>
    </source>
</reference>
<dbReference type="Proteomes" id="UP000070121">
    <property type="component" value="Unassembled WGS sequence"/>
</dbReference>
<dbReference type="AlphaFoldDB" id="A0A135V0U7"/>
<dbReference type="STRING" id="1209931.A0A135V0U7"/>
<keyword evidence="3" id="KW-1185">Reference proteome</keyword>
<dbReference type="OrthoDB" id="3549121at2759"/>
<evidence type="ECO:0000256" key="1">
    <source>
        <dbReference type="SAM" id="MobiDB-lite"/>
    </source>
</evidence>
<proteinExistence type="predicted"/>
<evidence type="ECO:0000313" key="3">
    <source>
        <dbReference type="Proteomes" id="UP000070121"/>
    </source>
</evidence>
<sequence>MADDTGEIHEQPTARGHVSGFWKMTCGGLPAPNWDTTWAGEPSDPPCKKKKIPRKDLARQHEGCADDVGEANGVQHRGWYGCFSTHFPYPVMSLPPPVAEFDFRVAVKFDDHGTKTTAERVEEVELAEGVRGFWSGSLGSGAVIVSSNAFMFDAGGHDDAERQEPTRNRHQVEVTN</sequence>
<dbReference type="EMBL" id="JFFI01000709">
    <property type="protein sequence ID" value="KXH66279.1"/>
    <property type="molecule type" value="Genomic_DNA"/>
</dbReference>
<gene>
    <name evidence="2" type="ORF">CSAL01_08225</name>
</gene>